<dbReference type="Proteomes" id="UP000772181">
    <property type="component" value="Unassembled WGS sequence"/>
</dbReference>
<gene>
    <name evidence="1" type="ORF">HY730_00255</name>
</gene>
<comment type="caution">
    <text evidence="1">The sequence shown here is derived from an EMBL/GenBank/DDBJ whole genome shotgun (WGS) entry which is preliminary data.</text>
</comment>
<name>A0A933GJN5_UNCTE</name>
<proteinExistence type="predicted"/>
<evidence type="ECO:0000313" key="2">
    <source>
        <dbReference type="Proteomes" id="UP000772181"/>
    </source>
</evidence>
<evidence type="ECO:0000313" key="1">
    <source>
        <dbReference type="EMBL" id="MBI4594792.1"/>
    </source>
</evidence>
<sequence>MRETLDKTVVDKEHVYKAGQLISDGTTIDEKRAFQMALKGNQVMLRPLTNQFLNDQEREAEFAALSTTLARGTADFMTERGVSADIFGVSGHASLGFRLLGSGVGGKTEAGWRITDERNFNIMTQHYDATIRRSYKEAKDKGLNTQEIRQHVSETLRDYTNKIYKDIQNANKWYTGATAPASGVVKAFKEHGQIAANNPNIPLGKNP</sequence>
<organism evidence="1 2">
    <name type="scientific">Tectimicrobiota bacterium</name>
    <dbReference type="NCBI Taxonomy" id="2528274"/>
    <lineage>
        <taxon>Bacteria</taxon>
        <taxon>Pseudomonadati</taxon>
        <taxon>Nitrospinota/Tectimicrobiota group</taxon>
        <taxon>Candidatus Tectimicrobiota</taxon>
    </lineage>
</organism>
<dbReference type="AlphaFoldDB" id="A0A933GJN5"/>
<reference evidence="1" key="1">
    <citation type="submission" date="2020-07" db="EMBL/GenBank/DDBJ databases">
        <title>Huge and variable diversity of episymbiotic CPR bacteria and DPANN archaea in groundwater ecosystems.</title>
        <authorList>
            <person name="He C.Y."/>
            <person name="Keren R."/>
            <person name="Whittaker M."/>
            <person name="Farag I.F."/>
            <person name="Doudna J."/>
            <person name="Cate J.H.D."/>
            <person name="Banfield J.F."/>
        </authorList>
    </citation>
    <scope>NUCLEOTIDE SEQUENCE</scope>
    <source>
        <strain evidence="1">NC_groundwater_1482_Ag_S-0.65um_47_24</strain>
    </source>
</reference>
<accession>A0A933GJN5</accession>
<protein>
    <submittedName>
        <fullName evidence="1">Uncharacterized protein</fullName>
    </submittedName>
</protein>
<dbReference type="EMBL" id="JACQWF010000013">
    <property type="protein sequence ID" value="MBI4594792.1"/>
    <property type="molecule type" value="Genomic_DNA"/>
</dbReference>